<evidence type="ECO:0000313" key="6">
    <source>
        <dbReference type="EMBL" id="MBW7454050.1"/>
    </source>
</evidence>
<evidence type="ECO:0000313" key="7">
    <source>
        <dbReference type="Proteomes" id="UP001519887"/>
    </source>
</evidence>
<evidence type="ECO:0000259" key="5">
    <source>
        <dbReference type="PROSITE" id="PS01124"/>
    </source>
</evidence>
<keyword evidence="4" id="KW-0812">Transmembrane</keyword>
<dbReference type="SMART" id="SM00342">
    <property type="entry name" value="HTH_ARAC"/>
    <property type="match status" value="1"/>
</dbReference>
<evidence type="ECO:0000256" key="1">
    <source>
        <dbReference type="ARBA" id="ARBA00023015"/>
    </source>
</evidence>
<organism evidence="6 7">
    <name type="scientific">Paenibacillus sepulcri</name>
    <dbReference type="NCBI Taxonomy" id="359917"/>
    <lineage>
        <taxon>Bacteria</taxon>
        <taxon>Bacillati</taxon>
        <taxon>Bacillota</taxon>
        <taxon>Bacilli</taxon>
        <taxon>Bacillales</taxon>
        <taxon>Paenibacillaceae</taxon>
        <taxon>Paenibacillus</taxon>
    </lineage>
</organism>
<keyword evidence="1" id="KW-0805">Transcription regulation</keyword>
<dbReference type="InterPro" id="IPR041522">
    <property type="entry name" value="CdaR_GGDEF"/>
</dbReference>
<sequence>MKLLNLSRYQVKLFTLCLLLGAIPVVVLGIFSYAKSSGLIEDKVLQGNDQLLLQIQTQLENTLKVVDFSIFQFANSQEVGDVLQKPIQARDFPLVDKLLDMLQRIQIYELGIRDIHLINIDHQWMISNKGYARLDESADADRISSFSAIDKPLAWTTELSDGSGGKPGSSDIYLVKRFPSYSGSPHALLVAEMSSQELFKLLPTSSNLGFMVILDDKGNLIASSPKSGMNRSLQDSPPLADIKLAAEMSGYRTGQIGQEKYGFTFRKSSYNGWTYLLIVSLDSIGRESQAIGWATVWACVIIIAMIIILSLRGTSKLYSPLRTLYQKMADPAEVLDPQERNDEFRVIERRMERMFRSNMDMTSSVQKLQQQLKPFMIFKLVQGGLPAKEIEEQLQLFGYSQGFNWLAVVTIQINALEGTRYLEGDRDLLLFAISNIVEETVPFEHRLSPVVIEQSQVTVIRGDQESTDGFKAFLLDIIRQVQQNIQAYLGLSVSAGISRPYKTYGATPKAYAEGLDALKYRITKDTETILFIEDEEPELQMVFFPEHLEKQLVEAVRFSDERRAAVLLGEFLQILSNRELTHNQMQNWLIKLLLDLLYITEQSDAASSQLNANAIQLSEQLKRLNTVQEIELWFLRQIVEPAIRMGEMSNEGPFHKIANEVVRIIQSEYDRELTQEECASRLNYHPSYIRRALKKSMNTNFTDYLLAYRMEVAKKWLTDTEMRIADMSKKLQYNNPQNFIRYFKKVTGMTPGQYREMCCNDNE</sequence>
<accession>A0ABS7BZI2</accession>
<dbReference type="Pfam" id="PF12833">
    <property type="entry name" value="HTH_18"/>
    <property type="match status" value="1"/>
</dbReference>
<dbReference type="PROSITE" id="PS01124">
    <property type="entry name" value="HTH_ARAC_FAMILY_2"/>
    <property type="match status" value="1"/>
</dbReference>
<name>A0ABS7BZI2_9BACL</name>
<keyword evidence="3" id="KW-0804">Transcription</keyword>
<reference evidence="6 7" key="1">
    <citation type="submission" date="2021-07" db="EMBL/GenBank/DDBJ databases">
        <title>Paenibacillus radiodurans sp. nov., isolated from the southeastern edge of Tengger Desert.</title>
        <authorList>
            <person name="Zhang G."/>
        </authorList>
    </citation>
    <scope>NUCLEOTIDE SEQUENCE [LARGE SCALE GENOMIC DNA]</scope>
    <source>
        <strain evidence="6 7">CCM 7311</strain>
    </source>
</reference>
<dbReference type="InterPro" id="IPR018060">
    <property type="entry name" value="HTH_AraC"/>
</dbReference>
<dbReference type="Proteomes" id="UP001519887">
    <property type="component" value="Unassembled WGS sequence"/>
</dbReference>
<dbReference type="Gene3D" id="1.10.10.60">
    <property type="entry name" value="Homeodomain-like"/>
    <property type="match status" value="2"/>
</dbReference>
<evidence type="ECO:0000256" key="3">
    <source>
        <dbReference type="ARBA" id="ARBA00023163"/>
    </source>
</evidence>
<gene>
    <name evidence="6" type="ORF">K0U00_08370</name>
</gene>
<comment type="caution">
    <text evidence="6">The sequence shown here is derived from an EMBL/GenBank/DDBJ whole genome shotgun (WGS) entry which is preliminary data.</text>
</comment>
<evidence type="ECO:0000256" key="4">
    <source>
        <dbReference type="SAM" id="Phobius"/>
    </source>
</evidence>
<dbReference type="InterPro" id="IPR009057">
    <property type="entry name" value="Homeodomain-like_sf"/>
</dbReference>
<dbReference type="EMBL" id="JAHZIK010000148">
    <property type="protein sequence ID" value="MBW7454050.1"/>
    <property type="molecule type" value="Genomic_DNA"/>
</dbReference>
<dbReference type="PANTHER" id="PTHR43280:SF10">
    <property type="entry name" value="REGULATORY PROTEIN POCR"/>
    <property type="match status" value="1"/>
</dbReference>
<keyword evidence="4" id="KW-1133">Transmembrane helix</keyword>
<keyword evidence="2" id="KW-0238">DNA-binding</keyword>
<keyword evidence="4" id="KW-0472">Membrane</keyword>
<dbReference type="Pfam" id="PF17853">
    <property type="entry name" value="GGDEF_2"/>
    <property type="match status" value="1"/>
</dbReference>
<dbReference type="RefSeq" id="WP_210044015.1">
    <property type="nucleotide sequence ID" value="NZ_JBHLVU010000001.1"/>
</dbReference>
<keyword evidence="7" id="KW-1185">Reference proteome</keyword>
<feature type="domain" description="HTH araC/xylS-type" evidence="5">
    <location>
        <begin position="659"/>
        <end position="757"/>
    </location>
</feature>
<dbReference type="SUPFAM" id="SSF46689">
    <property type="entry name" value="Homeodomain-like"/>
    <property type="match status" value="1"/>
</dbReference>
<evidence type="ECO:0000256" key="2">
    <source>
        <dbReference type="ARBA" id="ARBA00023125"/>
    </source>
</evidence>
<proteinExistence type="predicted"/>
<dbReference type="PANTHER" id="PTHR43280">
    <property type="entry name" value="ARAC-FAMILY TRANSCRIPTIONAL REGULATOR"/>
    <property type="match status" value="1"/>
</dbReference>
<protein>
    <submittedName>
        <fullName evidence="6">Helix-turn-helix domain-containing protein</fullName>
    </submittedName>
</protein>
<feature type="transmembrane region" description="Helical" evidence="4">
    <location>
        <begin position="12"/>
        <end position="34"/>
    </location>
</feature>
<dbReference type="CDD" id="cd18774">
    <property type="entry name" value="PDC2_HK_sensor"/>
    <property type="match status" value="1"/>
</dbReference>